<feature type="transmembrane region" description="Helical" evidence="2">
    <location>
        <begin position="6"/>
        <end position="27"/>
    </location>
</feature>
<keyword evidence="4" id="KW-1185">Reference proteome</keyword>
<accession>A0A4V4HVN2</accession>
<feature type="compositionally biased region" description="Low complexity" evidence="1">
    <location>
        <begin position="54"/>
        <end position="69"/>
    </location>
</feature>
<name>A0A4V4HVN2_9HELO</name>
<keyword evidence="2" id="KW-0472">Membrane</keyword>
<comment type="caution">
    <text evidence="3">The sequence shown here is derived from an EMBL/GenBank/DDBJ whole genome shotgun (WGS) entry which is preliminary data.</text>
</comment>
<evidence type="ECO:0000313" key="3">
    <source>
        <dbReference type="EMBL" id="THV53936.1"/>
    </source>
</evidence>
<evidence type="ECO:0000256" key="2">
    <source>
        <dbReference type="SAM" id="Phobius"/>
    </source>
</evidence>
<keyword evidence="2" id="KW-1133">Transmembrane helix</keyword>
<dbReference type="Proteomes" id="UP000308671">
    <property type="component" value="Unassembled WGS sequence"/>
</dbReference>
<keyword evidence="2" id="KW-0812">Transmembrane</keyword>
<feature type="region of interest" description="Disordered" evidence="1">
    <location>
        <begin position="41"/>
        <end position="69"/>
    </location>
</feature>
<organism evidence="3 4">
    <name type="scientific">Botrytis galanthina</name>
    <dbReference type="NCBI Taxonomy" id="278940"/>
    <lineage>
        <taxon>Eukaryota</taxon>
        <taxon>Fungi</taxon>
        <taxon>Dikarya</taxon>
        <taxon>Ascomycota</taxon>
        <taxon>Pezizomycotina</taxon>
        <taxon>Leotiomycetes</taxon>
        <taxon>Helotiales</taxon>
        <taxon>Sclerotiniaceae</taxon>
        <taxon>Botrytis</taxon>
    </lineage>
</organism>
<evidence type="ECO:0000313" key="4">
    <source>
        <dbReference type="Proteomes" id="UP000308671"/>
    </source>
</evidence>
<dbReference type="AlphaFoldDB" id="A0A4V4HVN2"/>
<dbReference type="EMBL" id="PQXL01000038">
    <property type="protein sequence ID" value="THV53936.1"/>
    <property type="molecule type" value="Genomic_DNA"/>
</dbReference>
<gene>
    <name evidence="3" type="ORF">BGAL_0038g00140</name>
</gene>
<sequence length="91" mass="9880">MHTHLGLALTIAPIIILSLIITIGRLLNLKRFSNADTYDLEANSSDSEKEDDATTTNVTTTTTSPMMPLRPARAALAPQRLHTIVGIVLEL</sequence>
<protein>
    <submittedName>
        <fullName evidence="3">Uncharacterized protein</fullName>
    </submittedName>
</protein>
<evidence type="ECO:0000256" key="1">
    <source>
        <dbReference type="SAM" id="MobiDB-lite"/>
    </source>
</evidence>
<proteinExistence type="predicted"/>
<reference evidence="3 4" key="1">
    <citation type="submission" date="2017-12" db="EMBL/GenBank/DDBJ databases">
        <title>Comparative genomics of Botrytis spp.</title>
        <authorList>
            <person name="Valero-Jimenez C.A."/>
            <person name="Tapia P."/>
            <person name="Veloso J."/>
            <person name="Silva-Moreno E."/>
            <person name="Staats M."/>
            <person name="Valdes J.H."/>
            <person name="Van Kan J.A.L."/>
        </authorList>
    </citation>
    <scope>NUCLEOTIDE SEQUENCE [LARGE SCALE GENOMIC DNA]</scope>
    <source>
        <strain evidence="3 4">MUCL435</strain>
    </source>
</reference>